<dbReference type="Proteomes" id="UP000295263">
    <property type="component" value="Unassembled WGS sequence"/>
</dbReference>
<accession>A0ABD7QKM5</accession>
<dbReference type="InterPro" id="IPR036388">
    <property type="entry name" value="WH-like_DNA-bd_sf"/>
</dbReference>
<reference evidence="1 2" key="1">
    <citation type="submission" date="2019-03" db="EMBL/GenBank/DDBJ databases">
        <title>Genomic analyses of the natural microbiome of Caenorhabditis elegans.</title>
        <authorList>
            <person name="Samuel B."/>
        </authorList>
    </citation>
    <scope>NUCLEOTIDE SEQUENCE [LARGE SCALE GENOMIC DNA]</scope>
    <source>
        <strain evidence="1 2">JUb54</strain>
    </source>
</reference>
<dbReference type="EMBL" id="SLYQ01000003">
    <property type="protein sequence ID" value="TCQ74099.1"/>
    <property type="molecule type" value="Genomic_DNA"/>
</dbReference>
<evidence type="ECO:0000313" key="2">
    <source>
        <dbReference type="Proteomes" id="UP000295263"/>
    </source>
</evidence>
<gene>
    <name evidence="1" type="ORF">EC841_103281</name>
</gene>
<protein>
    <submittedName>
        <fullName evidence="1">Uncharacterized protein</fullName>
    </submittedName>
</protein>
<dbReference type="AlphaFoldDB" id="A0ABD7QKM5"/>
<proteinExistence type="predicted"/>
<dbReference type="Gene3D" id="1.10.10.10">
    <property type="entry name" value="Winged helix-like DNA-binding domain superfamily/Winged helix DNA-binding domain"/>
    <property type="match status" value="1"/>
</dbReference>
<name>A0ABD7QKM5_RAOOR</name>
<organism evidence="1 2">
    <name type="scientific">Raoultella ornithinolytica</name>
    <name type="common">Klebsiella ornithinolytica</name>
    <dbReference type="NCBI Taxonomy" id="54291"/>
    <lineage>
        <taxon>Bacteria</taxon>
        <taxon>Pseudomonadati</taxon>
        <taxon>Pseudomonadota</taxon>
        <taxon>Gammaproteobacteria</taxon>
        <taxon>Enterobacterales</taxon>
        <taxon>Enterobacteriaceae</taxon>
        <taxon>Klebsiella/Raoultella group</taxon>
        <taxon>Raoultella</taxon>
    </lineage>
</organism>
<dbReference type="SUPFAM" id="SSF46785">
    <property type="entry name" value="Winged helix' DNA-binding domain"/>
    <property type="match status" value="1"/>
</dbReference>
<sequence>MTMTTEAPKKSVNISQSNELTEATYYLLLQAKLVLWPCLIQCYPMKDDPNSVSPIFIVTVAYYQKFFKVDVKKGVTALADSSLMFYPRDEEFEEVKRPWLA</sequence>
<evidence type="ECO:0000313" key="1">
    <source>
        <dbReference type="EMBL" id="TCQ74099.1"/>
    </source>
</evidence>
<dbReference type="InterPro" id="IPR036390">
    <property type="entry name" value="WH_DNA-bd_sf"/>
</dbReference>
<comment type="caution">
    <text evidence="1">The sequence shown here is derived from an EMBL/GenBank/DDBJ whole genome shotgun (WGS) entry which is preliminary data.</text>
</comment>